<dbReference type="OrthoDB" id="9804150at2"/>
<dbReference type="GO" id="GO:0008641">
    <property type="term" value="F:ubiquitin-like modifier activating enzyme activity"/>
    <property type="evidence" value="ECO:0007669"/>
    <property type="project" value="InterPro"/>
</dbReference>
<feature type="domain" description="THIF-type NAD/FAD binding fold" evidence="1">
    <location>
        <begin position="11"/>
        <end position="243"/>
    </location>
</feature>
<keyword evidence="3" id="KW-1185">Reference proteome</keyword>
<evidence type="ECO:0000313" key="3">
    <source>
        <dbReference type="Proteomes" id="UP000244223"/>
    </source>
</evidence>
<sequence>MQGLFERTHILLGDEKIERLKNARVFIAGLGGVGSFAAEALARMGVGHLTLVDCDVVAASNVNRQLVALNSTVGQNKADIMAARVRDINPDVQLMVMTDFMNRELFEAHFAENQYDYVLDCIDSLNCKVALIEVAYKLGLNVASSMGAGGKTDPSQIKVSDLYDTNVCHLASKMRQRLKRLNVGTGIRTVYSTEPPLPPLPPAPTSAGRPRAVNGTVSYLPPLFGFTLAGLVVRDLTGISEPLKRKNVRKGYKPKGMT</sequence>
<protein>
    <submittedName>
        <fullName evidence="2">tRNA A37 threonylcarbamoyladenosine dehydratase</fullName>
    </submittedName>
</protein>
<accession>A0A2T5IRS8</accession>
<dbReference type="GO" id="GO:0061503">
    <property type="term" value="F:tRNA threonylcarbamoyladenosine dehydratase"/>
    <property type="evidence" value="ECO:0007669"/>
    <property type="project" value="TreeGrafter"/>
</dbReference>
<name>A0A2T5IRS8_9GAMM</name>
<dbReference type="GO" id="GO:0061504">
    <property type="term" value="P:cyclic threonylcarbamoyladenosine biosynthetic process"/>
    <property type="evidence" value="ECO:0007669"/>
    <property type="project" value="TreeGrafter"/>
</dbReference>
<dbReference type="PANTHER" id="PTHR43267:SF1">
    <property type="entry name" value="TRNA THREONYLCARBAMOYLADENOSINE DEHYDRATASE"/>
    <property type="match status" value="1"/>
</dbReference>
<proteinExistence type="predicted"/>
<dbReference type="InterPro" id="IPR035985">
    <property type="entry name" value="Ubiquitin-activating_enz"/>
</dbReference>
<dbReference type="InterPro" id="IPR045886">
    <property type="entry name" value="ThiF/MoeB/HesA"/>
</dbReference>
<dbReference type="Pfam" id="PF00899">
    <property type="entry name" value="ThiF"/>
    <property type="match status" value="1"/>
</dbReference>
<dbReference type="PANTHER" id="PTHR43267">
    <property type="entry name" value="TRNA THREONYLCARBAMOYLADENOSINE DEHYDRATASE"/>
    <property type="match status" value="1"/>
</dbReference>
<dbReference type="AlphaFoldDB" id="A0A2T5IRS8"/>
<comment type="caution">
    <text evidence="2">The sequence shown here is derived from an EMBL/GenBank/DDBJ whole genome shotgun (WGS) entry which is preliminary data.</text>
</comment>
<organism evidence="2 3">
    <name type="scientific">Agitococcus lubricus</name>
    <dbReference type="NCBI Taxonomy" id="1077255"/>
    <lineage>
        <taxon>Bacteria</taxon>
        <taxon>Pseudomonadati</taxon>
        <taxon>Pseudomonadota</taxon>
        <taxon>Gammaproteobacteria</taxon>
        <taxon>Moraxellales</taxon>
        <taxon>Moraxellaceae</taxon>
        <taxon>Agitococcus</taxon>
    </lineage>
</organism>
<evidence type="ECO:0000259" key="1">
    <source>
        <dbReference type="Pfam" id="PF00899"/>
    </source>
</evidence>
<dbReference type="Gene3D" id="3.40.50.720">
    <property type="entry name" value="NAD(P)-binding Rossmann-like Domain"/>
    <property type="match status" value="1"/>
</dbReference>
<dbReference type="RefSeq" id="WP_107867121.1">
    <property type="nucleotide sequence ID" value="NZ_QAON01000043.1"/>
</dbReference>
<evidence type="ECO:0000313" key="2">
    <source>
        <dbReference type="EMBL" id="PTQ86526.1"/>
    </source>
</evidence>
<dbReference type="InterPro" id="IPR000594">
    <property type="entry name" value="ThiF_NAD_FAD-bd"/>
</dbReference>
<gene>
    <name evidence="2" type="ORF">C8N29_1436</name>
</gene>
<dbReference type="SUPFAM" id="SSF69572">
    <property type="entry name" value="Activating enzymes of the ubiquitin-like proteins"/>
    <property type="match status" value="1"/>
</dbReference>
<dbReference type="EMBL" id="QAON01000043">
    <property type="protein sequence ID" value="PTQ86526.1"/>
    <property type="molecule type" value="Genomic_DNA"/>
</dbReference>
<dbReference type="CDD" id="cd00755">
    <property type="entry name" value="YgdL_like"/>
    <property type="match status" value="1"/>
</dbReference>
<reference evidence="2 3" key="1">
    <citation type="submission" date="2018-04" db="EMBL/GenBank/DDBJ databases">
        <title>Genomic Encyclopedia of Archaeal and Bacterial Type Strains, Phase II (KMG-II): from individual species to whole genera.</title>
        <authorList>
            <person name="Goeker M."/>
        </authorList>
    </citation>
    <scope>NUCLEOTIDE SEQUENCE [LARGE SCALE GENOMIC DNA]</scope>
    <source>
        <strain evidence="2 3">DSM 5822</strain>
    </source>
</reference>
<dbReference type="Proteomes" id="UP000244223">
    <property type="component" value="Unassembled WGS sequence"/>
</dbReference>